<evidence type="ECO:0000256" key="4">
    <source>
        <dbReference type="ARBA" id="ARBA00022475"/>
    </source>
</evidence>
<evidence type="ECO:0000256" key="7">
    <source>
        <dbReference type="ARBA" id="ARBA00022781"/>
    </source>
</evidence>
<keyword evidence="7 14" id="KW-0375">Hydrogen ion transport</keyword>
<dbReference type="HAMAP" id="MF_01398">
    <property type="entry name" value="ATP_synth_b_bprime"/>
    <property type="match status" value="1"/>
</dbReference>
<keyword evidence="5 14" id="KW-0138">CF(0)</keyword>
<organism evidence="17 18">
    <name type="scientific">Skermania pinensis</name>
    <dbReference type="NCBI Taxonomy" id="39122"/>
    <lineage>
        <taxon>Bacteria</taxon>
        <taxon>Bacillati</taxon>
        <taxon>Actinomycetota</taxon>
        <taxon>Actinomycetes</taxon>
        <taxon>Mycobacteriales</taxon>
        <taxon>Gordoniaceae</taxon>
        <taxon>Skermania</taxon>
    </lineage>
</organism>
<evidence type="ECO:0000256" key="16">
    <source>
        <dbReference type="SAM" id="Coils"/>
    </source>
</evidence>
<evidence type="ECO:0000256" key="8">
    <source>
        <dbReference type="ARBA" id="ARBA00022989"/>
    </source>
</evidence>
<dbReference type="EMBL" id="CP079105">
    <property type="protein sequence ID" value="QXQ14757.1"/>
    <property type="molecule type" value="Genomic_DNA"/>
</dbReference>
<dbReference type="RefSeq" id="WP_083529889.1">
    <property type="nucleotide sequence ID" value="NZ_CBCRUZ010000004.1"/>
</dbReference>
<keyword evidence="10 14" id="KW-0472">Membrane</keyword>
<comment type="similarity">
    <text evidence="2 14 15">Belongs to the ATPase B chain family.</text>
</comment>
<keyword evidence="16" id="KW-0175">Coiled coil</keyword>
<evidence type="ECO:0000256" key="3">
    <source>
        <dbReference type="ARBA" id="ARBA00022448"/>
    </source>
</evidence>
<evidence type="ECO:0000256" key="13">
    <source>
        <dbReference type="ARBA" id="ARBA00025830"/>
    </source>
</evidence>
<keyword evidence="6 14" id="KW-0812">Transmembrane</keyword>
<keyword evidence="18" id="KW-1185">Reference proteome</keyword>
<keyword evidence="11 14" id="KW-0066">ATP synthesis</keyword>
<evidence type="ECO:0000256" key="9">
    <source>
        <dbReference type="ARBA" id="ARBA00023065"/>
    </source>
</evidence>
<evidence type="ECO:0000256" key="14">
    <source>
        <dbReference type="HAMAP-Rule" id="MF_01398"/>
    </source>
</evidence>
<dbReference type="SUPFAM" id="SSF81573">
    <property type="entry name" value="F1F0 ATP synthase subunit B, membrane domain"/>
    <property type="match status" value="1"/>
</dbReference>
<evidence type="ECO:0000256" key="5">
    <source>
        <dbReference type="ARBA" id="ARBA00022547"/>
    </source>
</evidence>
<dbReference type="CDD" id="cd06503">
    <property type="entry name" value="ATP-synt_Fo_b"/>
    <property type="match status" value="1"/>
</dbReference>
<comment type="function">
    <text evidence="14">Component of the F(0) channel, it forms part of the peripheral stalk, linking F(1) to F(0).</text>
</comment>
<dbReference type="InterPro" id="IPR028987">
    <property type="entry name" value="ATP_synth_B-like_membr_sf"/>
</dbReference>
<evidence type="ECO:0000256" key="10">
    <source>
        <dbReference type="ARBA" id="ARBA00023136"/>
    </source>
</evidence>
<dbReference type="PANTHER" id="PTHR33445">
    <property type="entry name" value="ATP SYNTHASE SUBUNIT B', CHLOROPLASTIC"/>
    <property type="match status" value="1"/>
</dbReference>
<sequence>MNEQVLAEGDNFLLPNGTFFVELAIFLVVFWVIWKFVVPSIREVLEARERMVSQTAADNQAATRAFADAEVSYREELATARSAAGKIRDDARSVGQRQLEVKREQARKEAESAQQLVAAELERESVQVAAELQQHVGPLSDTLANRVLGVDDSGIPAGATRYADRVGRGTG</sequence>
<feature type="transmembrane region" description="Helical" evidence="14">
    <location>
        <begin position="12"/>
        <end position="34"/>
    </location>
</feature>
<evidence type="ECO:0000313" key="17">
    <source>
        <dbReference type="EMBL" id="QXQ14757.1"/>
    </source>
</evidence>
<dbReference type="Pfam" id="PF00430">
    <property type="entry name" value="ATP-synt_B"/>
    <property type="match status" value="1"/>
</dbReference>
<keyword evidence="9 14" id="KW-0406">Ion transport</keyword>
<feature type="coiled-coil region" evidence="16">
    <location>
        <begin position="96"/>
        <end position="123"/>
    </location>
</feature>
<accession>A0ABX8SC57</accession>
<dbReference type="InterPro" id="IPR050059">
    <property type="entry name" value="ATP_synthase_B_chain"/>
</dbReference>
<dbReference type="Proteomes" id="UP000887023">
    <property type="component" value="Chromosome"/>
</dbReference>
<dbReference type="NCBIfam" id="NF004412">
    <property type="entry name" value="PRK05759.1-3"/>
    <property type="match status" value="1"/>
</dbReference>
<dbReference type="PANTHER" id="PTHR33445:SF1">
    <property type="entry name" value="ATP SYNTHASE SUBUNIT B"/>
    <property type="match status" value="1"/>
</dbReference>
<gene>
    <name evidence="14" type="primary">atpF</name>
    <name evidence="17" type="ORF">KV203_05020</name>
</gene>
<evidence type="ECO:0000256" key="15">
    <source>
        <dbReference type="RuleBase" id="RU003848"/>
    </source>
</evidence>
<comment type="subunit">
    <text evidence="13 14">F-type ATPases have 2 components, F(1) - the catalytic core - and F(0) - the membrane proton channel. F(1) has five subunits: alpha(3), beta(3), gamma(1), delta(1), epsilon(1). F(0) has three main subunits: a(1), b(2) and c(10-14). The alpha and beta chains form an alternating ring which encloses part of the gamma chain. F(1) is attached to F(0) by a central stalk formed by the gamma and epsilon chains, while a peripheral stalk is formed by the delta and b chains.</text>
</comment>
<evidence type="ECO:0000256" key="12">
    <source>
        <dbReference type="ARBA" id="ARBA00025198"/>
    </source>
</evidence>
<evidence type="ECO:0000256" key="2">
    <source>
        <dbReference type="ARBA" id="ARBA00005513"/>
    </source>
</evidence>
<keyword evidence="4 14" id="KW-1003">Cell membrane</keyword>
<comment type="function">
    <text evidence="12 14">F(1)F(0) ATP synthase produces ATP from ADP in the presence of a proton or sodium gradient. F-type ATPases consist of two structural domains, F(1) containing the extramembraneous catalytic core and F(0) containing the membrane proton channel, linked together by a central stalk and a peripheral stalk. During catalysis, ATP synthesis in the catalytic domain of F(1) is coupled via a rotary mechanism of the central stalk subunits to proton translocation.</text>
</comment>
<evidence type="ECO:0000256" key="6">
    <source>
        <dbReference type="ARBA" id="ARBA00022692"/>
    </source>
</evidence>
<evidence type="ECO:0000313" key="18">
    <source>
        <dbReference type="Proteomes" id="UP000887023"/>
    </source>
</evidence>
<name>A0ABX8SC57_9ACTN</name>
<keyword evidence="3 14" id="KW-0813">Transport</keyword>
<proteinExistence type="inferred from homology"/>
<dbReference type="InterPro" id="IPR002146">
    <property type="entry name" value="ATP_synth_b/b'su_bac/chlpt"/>
</dbReference>
<evidence type="ECO:0000256" key="1">
    <source>
        <dbReference type="ARBA" id="ARBA00004162"/>
    </source>
</evidence>
<keyword evidence="8 14" id="KW-1133">Transmembrane helix</keyword>
<protein>
    <recommendedName>
        <fullName evidence="14">ATP synthase subunit b</fullName>
    </recommendedName>
    <alternativeName>
        <fullName evidence="14">ATP synthase F(0) sector subunit b</fullName>
    </alternativeName>
    <alternativeName>
        <fullName evidence="14">ATPase subunit I</fullName>
    </alternativeName>
    <alternativeName>
        <fullName evidence="14">F-type ATPase subunit b</fullName>
        <shortName evidence="14">F-ATPase subunit b</shortName>
    </alternativeName>
</protein>
<reference evidence="17" key="1">
    <citation type="submission" date="2021-07" db="EMBL/GenBank/DDBJ databases">
        <title>Candidatus Kaistella beijingensis sp. nov. isolated from a municipal wastewater treatment plant is involved in sludge foaming.</title>
        <authorList>
            <person name="Song Y."/>
            <person name="Liu S.-J."/>
        </authorList>
    </citation>
    <scope>NUCLEOTIDE SEQUENCE</scope>
    <source>
        <strain evidence="17">DSM 43998</strain>
    </source>
</reference>
<evidence type="ECO:0000256" key="11">
    <source>
        <dbReference type="ARBA" id="ARBA00023310"/>
    </source>
</evidence>
<comment type="subcellular location">
    <subcellularLocation>
        <location evidence="1 14">Cell membrane</location>
        <topology evidence="1 14">Single-pass membrane protein</topology>
    </subcellularLocation>
</comment>